<dbReference type="Gene3D" id="3.40.30.10">
    <property type="entry name" value="Glutaredoxin"/>
    <property type="match status" value="2"/>
</dbReference>
<proteinExistence type="predicted"/>
<dbReference type="InterPro" id="IPR036249">
    <property type="entry name" value="Thioredoxin-like_sf"/>
</dbReference>
<dbReference type="InterPro" id="IPR057305">
    <property type="entry name" value="Thioredox_PDIA6_C"/>
</dbReference>
<feature type="region of interest" description="Disordered" evidence="7">
    <location>
        <begin position="246"/>
        <end position="317"/>
    </location>
</feature>
<evidence type="ECO:0000256" key="7">
    <source>
        <dbReference type="SAM" id="MobiDB-lite"/>
    </source>
</evidence>
<dbReference type="GO" id="GO:0003756">
    <property type="term" value="F:protein disulfide isomerase activity"/>
    <property type="evidence" value="ECO:0007669"/>
    <property type="project" value="UniProtKB-EC"/>
</dbReference>
<reference evidence="10" key="1">
    <citation type="journal article" date="2020" name="Stud. Mycol.">
        <title>101 Dothideomycetes genomes: a test case for predicting lifestyles and emergence of pathogens.</title>
        <authorList>
            <person name="Haridas S."/>
            <person name="Albert R."/>
            <person name="Binder M."/>
            <person name="Bloem J."/>
            <person name="Labutti K."/>
            <person name="Salamov A."/>
            <person name="Andreopoulos B."/>
            <person name="Baker S."/>
            <person name="Barry K."/>
            <person name="Bills G."/>
            <person name="Bluhm B."/>
            <person name="Cannon C."/>
            <person name="Castanera R."/>
            <person name="Culley D."/>
            <person name="Daum C."/>
            <person name="Ezra D."/>
            <person name="Gonzalez J."/>
            <person name="Henrissat B."/>
            <person name="Kuo A."/>
            <person name="Liang C."/>
            <person name="Lipzen A."/>
            <person name="Lutzoni F."/>
            <person name="Magnuson J."/>
            <person name="Mondo S."/>
            <person name="Nolan M."/>
            <person name="Ohm R."/>
            <person name="Pangilinan J."/>
            <person name="Park H.-J."/>
            <person name="Ramirez L."/>
            <person name="Alfaro M."/>
            <person name="Sun H."/>
            <person name="Tritt A."/>
            <person name="Yoshinaga Y."/>
            <person name="Zwiers L.-H."/>
            <person name="Turgeon B."/>
            <person name="Goodwin S."/>
            <person name="Spatafora J."/>
            <person name="Crous P."/>
            <person name="Grigoriev I."/>
        </authorList>
    </citation>
    <scope>NUCLEOTIDE SEQUENCE</scope>
    <source>
        <strain evidence="10">CBS 133067</strain>
    </source>
</reference>
<evidence type="ECO:0000256" key="6">
    <source>
        <dbReference type="ARBA" id="ARBA00023284"/>
    </source>
</evidence>
<protein>
    <recommendedName>
        <fullName evidence="3">protein disulfide-isomerase</fullName>
        <ecNumber evidence="3">5.3.4.1</ecNumber>
    </recommendedName>
</protein>
<comment type="subcellular location">
    <subcellularLocation>
        <location evidence="2">Endoplasmic reticulum lumen</location>
    </subcellularLocation>
</comment>
<dbReference type="AlphaFoldDB" id="A0A9P4IAT9"/>
<dbReference type="GO" id="GO:0034976">
    <property type="term" value="P:response to endoplasmic reticulum stress"/>
    <property type="evidence" value="ECO:0007669"/>
    <property type="project" value="TreeGrafter"/>
</dbReference>
<feature type="chain" id="PRO_5040196762" description="protein disulfide-isomerase" evidence="8">
    <location>
        <begin position="23"/>
        <end position="507"/>
    </location>
</feature>
<evidence type="ECO:0000256" key="5">
    <source>
        <dbReference type="ARBA" id="ARBA00023235"/>
    </source>
</evidence>
<dbReference type="PANTHER" id="PTHR45815">
    <property type="entry name" value="PROTEIN DISULFIDE-ISOMERASE A6"/>
    <property type="match status" value="1"/>
</dbReference>
<keyword evidence="6" id="KW-0676">Redox-active center</keyword>
<evidence type="ECO:0000259" key="9">
    <source>
        <dbReference type="PROSITE" id="PS51352"/>
    </source>
</evidence>
<accession>A0A9P4IAT9</accession>
<feature type="compositionally biased region" description="Low complexity" evidence="7">
    <location>
        <begin position="274"/>
        <end position="295"/>
    </location>
</feature>
<gene>
    <name evidence="10" type="ORF">NA57DRAFT_67307</name>
</gene>
<evidence type="ECO:0000313" key="11">
    <source>
        <dbReference type="Proteomes" id="UP000799772"/>
    </source>
</evidence>
<dbReference type="CDD" id="cd03002">
    <property type="entry name" value="PDI_a_MPD1_like"/>
    <property type="match status" value="1"/>
</dbReference>
<dbReference type="GO" id="GO:0015035">
    <property type="term" value="F:protein-disulfide reductase activity"/>
    <property type="evidence" value="ECO:0007669"/>
    <property type="project" value="TreeGrafter"/>
</dbReference>
<keyword evidence="8" id="KW-0732">Signal</keyword>
<dbReference type="PANTHER" id="PTHR45815:SF3">
    <property type="entry name" value="PROTEIN DISULFIDE-ISOMERASE A6"/>
    <property type="match status" value="1"/>
</dbReference>
<evidence type="ECO:0000256" key="8">
    <source>
        <dbReference type="SAM" id="SignalP"/>
    </source>
</evidence>
<evidence type="ECO:0000256" key="2">
    <source>
        <dbReference type="ARBA" id="ARBA00004319"/>
    </source>
</evidence>
<feature type="domain" description="Thioredoxin" evidence="9">
    <location>
        <begin position="7"/>
        <end position="149"/>
    </location>
</feature>
<dbReference type="Pfam" id="PF24541">
    <property type="entry name" value="Thioredox_PDIA6_C"/>
    <property type="match status" value="1"/>
</dbReference>
<comment type="catalytic activity">
    <reaction evidence="1">
        <text>Catalyzes the rearrangement of -S-S- bonds in proteins.</text>
        <dbReference type="EC" id="5.3.4.1"/>
    </reaction>
</comment>
<dbReference type="EMBL" id="ML978129">
    <property type="protein sequence ID" value="KAF2096633.1"/>
    <property type="molecule type" value="Genomic_DNA"/>
</dbReference>
<sequence>MVQSMFLAAAAASLLFSMPTSAAQIYSKNSPVLQVDYKSYDKLIAQSNHTSVANRPFRRFYAPWCGHCQNLKPAYEKAATNLKGLAKVAAINCDEAANKEFCGGMGVQGFPTLKIVKPGKKAGRPIVEDYQGPRSAKGIVDAVVDKIPNHVKRVQDKDLDAWLEEGNSTAKAILFTEKGSVSALLKSLAIDFLGSIKFGQIRNSNEQAVETFGITKYPTLVLLPGGDKDGILYDGEMKKEPMTSFLSQVASPNPDPAPAKAKSSKKDSSKSKSKSASSADTSEAAASASVESDSPLESPDPNIVDEDTPKPVKVESKAPPLLMMLESTDSLQSMCLTRHSPTCILALLPAKEDEAAPLPTSATEALKSLGEIQHKHKERSGKAALHFYSVPAKNELGAMMRSEASDTVEIVALNAKRRWVKRYGSDHGFDTVSVEAWVDDIRMGEGKKESLPESVEQSIIEGSPKAAGEPVFEMPEGLNLEDLMKGGGENSPLKVEFLEELNEHDEL</sequence>
<keyword evidence="4" id="KW-1015">Disulfide bond</keyword>
<feature type="signal peptide" evidence="8">
    <location>
        <begin position="1"/>
        <end position="22"/>
    </location>
</feature>
<keyword evidence="5" id="KW-0413">Isomerase</keyword>
<dbReference type="OrthoDB" id="10264505at2759"/>
<evidence type="ECO:0000256" key="4">
    <source>
        <dbReference type="ARBA" id="ARBA00023157"/>
    </source>
</evidence>
<dbReference type="GO" id="GO:0005788">
    <property type="term" value="C:endoplasmic reticulum lumen"/>
    <property type="evidence" value="ECO:0007669"/>
    <property type="project" value="UniProtKB-SubCell"/>
</dbReference>
<organism evidence="10 11">
    <name type="scientific">Rhizodiscina lignyota</name>
    <dbReference type="NCBI Taxonomy" id="1504668"/>
    <lineage>
        <taxon>Eukaryota</taxon>
        <taxon>Fungi</taxon>
        <taxon>Dikarya</taxon>
        <taxon>Ascomycota</taxon>
        <taxon>Pezizomycotina</taxon>
        <taxon>Dothideomycetes</taxon>
        <taxon>Pleosporomycetidae</taxon>
        <taxon>Aulographales</taxon>
        <taxon>Rhizodiscinaceae</taxon>
        <taxon>Rhizodiscina</taxon>
    </lineage>
</organism>
<evidence type="ECO:0000313" key="10">
    <source>
        <dbReference type="EMBL" id="KAF2096633.1"/>
    </source>
</evidence>
<feature type="region of interest" description="Disordered" evidence="7">
    <location>
        <begin position="448"/>
        <end position="471"/>
    </location>
</feature>
<dbReference type="InterPro" id="IPR013766">
    <property type="entry name" value="Thioredoxin_domain"/>
</dbReference>
<name>A0A9P4IAT9_9PEZI</name>
<evidence type="ECO:0000256" key="3">
    <source>
        <dbReference type="ARBA" id="ARBA00012723"/>
    </source>
</evidence>
<evidence type="ECO:0000256" key="1">
    <source>
        <dbReference type="ARBA" id="ARBA00001182"/>
    </source>
</evidence>
<dbReference type="SUPFAM" id="SSF52833">
    <property type="entry name" value="Thioredoxin-like"/>
    <property type="match status" value="2"/>
</dbReference>
<dbReference type="Proteomes" id="UP000799772">
    <property type="component" value="Unassembled WGS sequence"/>
</dbReference>
<dbReference type="EC" id="5.3.4.1" evidence="3"/>
<dbReference type="Pfam" id="PF00085">
    <property type="entry name" value="Thioredoxin"/>
    <property type="match status" value="1"/>
</dbReference>
<feature type="compositionally biased region" description="Basic and acidic residues" evidence="7">
    <location>
        <begin position="307"/>
        <end position="316"/>
    </location>
</feature>
<comment type="caution">
    <text evidence="10">The sequence shown here is derived from an EMBL/GenBank/DDBJ whole genome shotgun (WGS) entry which is preliminary data.</text>
</comment>
<keyword evidence="11" id="KW-1185">Reference proteome</keyword>
<dbReference type="PROSITE" id="PS51352">
    <property type="entry name" value="THIOREDOXIN_2"/>
    <property type="match status" value="1"/>
</dbReference>